<comment type="caution">
    <text evidence="9">The sequence shown here is derived from an EMBL/GenBank/DDBJ whole genome shotgun (WGS) entry which is preliminary data.</text>
</comment>
<dbReference type="PANTHER" id="PTHR13285:SF18">
    <property type="entry name" value="PROTEIN-CYSTEINE N-PALMITOYLTRANSFERASE RASP"/>
    <property type="match status" value="1"/>
</dbReference>
<evidence type="ECO:0000256" key="1">
    <source>
        <dbReference type="ARBA" id="ARBA00004651"/>
    </source>
</evidence>
<feature type="transmembrane region" description="Helical" evidence="8">
    <location>
        <begin position="437"/>
        <end position="457"/>
    </location>
</feature>
<keyword evidence="10" id="KW-1185">Reference proteome</keyword>
<evidence type="ECO:0000256" key="3">
    <source>
        <dbReference type="ARBA" id="ARBA00022475"/>
    </source>
</evidence>
<dbReference type="PIRSF" id="PIRSF500217">
    <property type="entry name" value="AlgI"/>
    <property type="match status" value="1"/>
</dbReference>
<proteinExistence type="inferred from homology"/>
<dbReference type="STRING" id="318464.IO99_16220"/>
<dbReference type="InterPro" id="IPR004299">
    <property type="entry name" value="MBOAT_fam"/>
</dbReference>
<comment type="similarity">
    <text evidence="2 7">Belongs to the membrane-bound acyltransferase family.</text>
</comment>
<evidence type="ECO:0000256" key="2">
    <source>
        <dbReference type="ARBA" id="ARBA00010323"/>
    </source>
</evidence>
<keyword evidence="7" id="KW-0808">Transferase</keyword>
<evidence type="ECO:0000256" key="6">
    <source>
        <dbReference type="ARBA" id="ARBA00023136"/>
    </source>
</evidence>
<dbReference type="GO" id="GO:0042121">
    <property type="term" value="P:alginic acid biosynthetic process"/>
    <property type="evidence" value="ECO:0007669"/>
    <property type="project" value="InterPro"/>
</dbReference>
<organism evidence="9 10">
    <name type="scientific">Clostridium sulfidigenes</name>
    <dbReference type="NCBI Taxonomy" id="318464"/>
    <lineage>
        <taxon>Bacteria</taxon>
        <taxon>Bacillati</taxon>
        <taxon>Bacillota</taxon>
        <taxon>Clostridia</taxon>
        <taxon>Eubacteriales</taxon>
        <taxon>Clostridiaceae</taxon>
        <taxon>Clostridium</taxon>
    </lineage>
</organism>
<feature type="transmembrane region" description="Helical" evidence="8">
    <location>
        <begin position="351"/>
        <end position="371"/>
    </location>
</feature>
<dbReference type="InterPro" id="IPR028362">
    <property type="entry name" value="AlgI"/>
</dbReference>
<reference evidence="9 10" key="1">
    <citation type="submission" date="2014-07" db="EMBL/GenBank/DDBJ databases">
        <title>Draft genome of Clostridium sulfidigenes 113A isolated from sediments associated with methane hydrate from Krishna Godavari basin.</title>
        <authorList>
            <person name="Honkalas V.S."/>
            <person name="Dabir A.P."/>
            <person name="Arora P."/>
            <person name="Dhakephalkar P.K."/>
        </authorList>
    </citation>
    <scope>NUCLEOTIDE SEQUENCE [LARGE SCALE GENOMIC DNA]</scope>
    <source>
        <strain evidence="9 10">113A</strain>
    </source>
</reference>
<evidence type="ECO:0000256" key="8">
    <source>
        <dbReference type="SAM" id="Phobius"/>
    </source>
</evidence>
<feature type="transmembrane region" description="Helical" evidence="8">
    <location>
        <begin position="6"/>
        <end position="23"/>
    </location>
</feature>
<evidence type="ECO:0000256" key="7">
    <source>
        <dbReference type="PIRNR" id="PIRNR016636"/>
    </source>
</evidence>
<dbReference type="EMBL" id="JPMD01000041">
    <property type="protein sequence ID" value="KEZ85159.1"/>
    <property type="molecule type" value="Genomic_DNA"/>
</dbReference>
<sequence>MVFSSLIFLFMFLPITLIIYYICPRKFKNLVILIMSLIFYAWGEPIYIFLMIGSILIDYIGGLMIEANKEDSEKRTAIFITVIVLNLSFLFFFKYYGFLIDNINGIFGVNLQIRNLPLPLGISFYTFQLISYVADVYMGKVVAQRNIINFGAYITMFPQLVAGPIVQYSDIEDQLNNRSESIDKFGEGVERFIGGMGKKVLIANNIGMIWTSIKGLPIEELSILTAWIGIIAFTLQIYFDFSGYSDMAIGLGKMFGFEFLENFNHPYMSKSISEFWRRWHISLGSWFRDYIYIPLGGNRRGKAVQFRNLLIVWFATGLWHGASWNFVIWGLYFGVFIFLEKLFLGKILNKVPDAIAHMYTVVLVIISWVFFDTSKVNDALNYIKLMFGMGKNIFMDNMAKYTLKTNLILIVIAIICSTPLIKNLIAYIKKNYKLKGVYIVIAMNMLVLILSIVYLVSESYNPFLYFRF</sequence>
<keyword evidence="7" id="KW-0012">Acyltransferase</keyword>
<dbReference type="PIRSF" id="PIRSF016636">
    <property type="entry name" value="AlgI_DltB"/>
    <property type="match status" value="1"/>
</dbReference>
<evidence type="ECO:0000313" key="9">
    <source>
        <dbReference type="EMBL" id="KEZ85159.1"/>
    </source>
</evidence>
<gene>
    <name evidence="9" type="ORF">IO99_16220</name>
</gene>
<feature type="transmembrane region" description="Helical" evidence="8">
    <location>
        <begin position="221"/>
        <end position="239"/>
    </location>
</feature>
<dbReference type="GO" id="GO:0005886">
    <property type="term" value="C:plasma membrane"/>
    <property type="evidence" value="ECO:0007669"/>
    <property type="project" value="UniProtKB-SubCell"/>
</dbReference>
<accession>A0A084J875</accession>
<dbReference type="PANTHER" id="PTHR13285">
    <property type="entry name" value="ACYLTRANSFERASE"/>
    <property type="match status" value="1"/>
</dbReference>
<evidence type="ECO:0000256" key="5">
    <source>
        <dbReference type="ARBA" id="ARBA00022989"/>
    </source>
</evidence>
<keyword evidence="5 8" id="KW-1133">Transmembrane helix</keyword>
<dbReference type="GO" id="GO:0016746">
    <property type="term" value="F:acyltransferase activity"/>
    <property type="evidence" value="ECO:0007669"/>
    <property type="project" value="UniProtKB-KW"/>
</dbReference>
<dbReference type="AlphaFoldDB" id="A0A084J875"/>
<feature type="transmembrane region" description="Helical" evidence="8">
    <location>
        <begin position="77"/>
        <end position="96"/>
    </location>
</feature>
<keyword evidence="4 8" id="KW-0812">Transmembrane</keyword>
<feature type="transmembrane region" description="Helical" evidence="8">
    <location>
        <begin position="30"/>
        <end position="57"/>
    </location>
</feature>
<keyword evidence="3 7" id="KW-1003">Cell membrane</keyword>
<evidence type="ECO:0000313" key="10">
    <source>
        <dbReference type="Proteomes" id="UP000028542"/>
    </source>
</evidence>
<feature type="transmembrane region" description="Helical" evidence="8">
    <location>
        <begin position="407"/>
        <end position="425"/>
    </location>
</feature>
<protein>
    <submittedName>
        <fullName evidence="9">Alginate regulatory protein</fullName>
    </submittedName>
</protein>
<dbReference type="InterPro" id="IPR051085">
    <property type="entry name" value="MB_O-acyltransferase"/>
</dbReference>
<dbReference type="RefSeq" id="WP_035135069.1">
    <property type="nucleotide sequence ID" value="NZ_JPMD01000041.1"/>
</dbReference>
<dbReference type="Proteomes" id="UP000028542">
    <property type="component" value="Unassembled WGS sequence"/>
</dbReference>
<dbReference type="eggNOG" id="COG1696">
    <property type="taxonomic scope" value="Bacteria"/>
</dbReference>
<feature type="transmembrane region" description="Helical" evidence="8">
    <location>
        <begin position="310"/>
        <end position="339"/>
    </location>
</feature>
<dbReference type="InterPro" id="IPR024194">
    <property type="entry name" value="Ac/AlaTfrase_AlgI/DltB"/>
</dbReference>
<dbReference type="Pfam" id="PF03062">
    <property type="entry name" value="MBOAT"/>
    <property type="match status" value="1"/>
</dbReference>
<evidence type="ECO:0000256" key="4">
    <source>
        <dbReference type="ARBA" id="ARBA00022692"/>
    </source>
</evidence>
<comment type="subcellular location">
    <subcellularLocation>
        <location evidence="1">Cell membrane</location>
        <topology evidence="1">Multi-pass membrane protein</topology>
    </subcellularLocation>
</comment>
<name>A0A084J875_9CLOT</name>
<keyword evidence="6 7" id="KW-0472">Membrane</keyword>